<feature type="domain" description="POTRA" evidence="9">
    <location>
        <begin position="147"/>
        <end position="231"/>
    </location>
</feature>
<dbReference type="Gene3D" id="2.40.160.50">
    <property type="entry name" value="membrane protein fhac: a member of the omp85/tpsb transporter family"/>
    <property type="match status" value="1"/>
</dbReference>
<dbReference type="InterPro" id="IPR000184">
    <property type="entry name" value="Bac_surfAg_D15"/>
</dbReference>
<keyword evidence="6" id="KW-0472">Membrane</keyword>
<comment type="caution">
    <text evidence="10">The sequence shown here is derived from an EMBL/GenBank/DDBJ whole genome shotgun (WGS) entry which is preliminary data.</text>
</comment>
<keyword evidence="3" id="KW-0812">Transmembrane</keyword>
<dbReference type="PANTHER" id="PTHR12815:SF47">
    <property type="entry name" value="TRANSLOCATION AND ASSEMBLY MODULE SUBUNIT TAMA"/>
    <property type="match status" value="1"/>
</dbReference>
<dbReference type="GO" id="GO:0009279">
    <property type="term" value="C:cell outer membrane"/>
    <property type="evidence" value="ECO:0007669"/>
    <property type="project" value="UniProtKB-UniRule"/>
</dbReference>
<name>A0A849SRD5_UNCEI</name>
<evidence type="ECO:0000256" key="3">
    <source>
        <dbReference type="ARBA" id="ARBA00022692"/>
    </source>
</evidence>
<gene>
    <name evidence="10" type="primary">bamA</name>
    <name evidence="10" type="ORF">HOP12_07295</name>
</gene>
<organism evidence="10 11">
    <name type="scientific">Eiseniibacteriota bacterium</name>
    <dbReference type="NCBI Taxonomy" id="2212470"/>
    <lineage>
        <taxon>Bacteria</taxon>
        <taxon>Candidatus Eiseniibacteriota</taxon>
    </lineage>
</organism>
<dbReference type="InterPro" id="IPR034746">
    <property type="entry name" value="POTRA"/>
</dbReference>
<keyword evidence="7" id="KW-0998">Cell outer membrane</keyword>
<evidence type="ECO:0000256" key="6">
    <source>
        <dbReference type="ARBA" id="ARBA00023136"/>
    </source>
</evidence>
<accession>A0A849SRD5</accession>
<keyword evidence="4" id="KW-0732">Signal</keyword>
<evidence type="ECO:0000256" key="4">
    <source>
        <dbReference type="ARBA" id="ARBA00022729"/>
    </source>
</evidence>
<keyword evidence="5" id="KW-0677">Repeat</keyword>
<evidence type="ECO:0000313" key="11">
    <source>
        <dbReference type="Proteomes" id="UP000580839"/>
    </source>
</evidence>
<dbReference type="InterPro" id="IPR023707">
    <property type="entry name" value="OM_assembly_BamA"/>
</dbReference>
<evidence type="ECO:0000256" key="8">
    <source>
        <dbReference type="NCBIfam" id="TIGR03303"/>
    </source>
</evidence>
<sequence length="751" mass="84336">MQGNSHTDTERILRSFEVAPGSRFSQEAVRRGVRKLYALGLLEDVEVQTAEHGEVVDLIVIVKERPHITKVEIVGNQKRETSEIEKKVFLRVGEAFSGVAANHQLDTLRQWYRDEGFPRATVQVESDTAGQAGGVLLRLRISEGERLRITQVRFEGVHAFESKKLRKSLVTKPKGLLGGGQLKDESFVEDREKLEGYYHNHGYRDARVTDVRTDPGTEARALTLVVTIEEGPRYVLGDVQWSGATVLKTTELENLWKRRPAEVYDRSRIQRAQAETYGEYAERGYLYLGVEPLETVRGDTVDVSFAISEGRPSNVRFVQIEGNRGTREHVIRREIDVREGDRFKRSALVRSQGDLMRLGFFENVDIDFQPADSTDVDLTLRVKEKSVGTASAGASYTGETGFTFFVELGHNNVLGNGQALQLHLERGAEREDYYLSFTEPWFRGSPTLLGISVFNSQRARDIYDEKRVGASVRLGRPLPWPDYSRGTVSYRLEDVTIREGDVALTPEQQALLSGVKFNEPTRTSSVELGFMRNSTDNPFYPKKGTRLTGSSEFAGGPFGGSVNFNKQRAEGRAYLPSLLKGVTTMLKGRIGFVGEYQDQRREVPAYERFRLGGGTTLDPLRGYDDYQIVPRENVRDVQVAIDTVTTGADSGRVVYNTSRTRYPGGRWMTAWTIEQQFAIAHPLHGVLFLDAGNAWNFVKQYRPLDLQFGAGAGVRLEIPILGNVGFDYAYGFDRDDGPRWVGHFLLGPASF</sequence>
<dbReference type="NCBIfam" id="TIGR03303">
    <property type="entry name" value="OM_YaeT"/>
    <property type="match status" value="1"/>
</dbReference>
<dbReference type="Proteomes" id="UP000580839">
    <property type="component" value="Unassembled WGS sequence"/>
</dbReference>
<dbReference type="InterPro" id="IPR010827">
    <property type="entry name" value="BamA/TamA_POTRA"/>
</dbReference>
<dbReference type="PIRSF" id="PIRSF006076">
    <property type="entry name" value="OM_assembly_OMP85"/>
    <property type="match status" value="1"/>
</dbReference>
<dbReference type="PANTHER" id="PTHR12815">
    <property type="entry name" value="SORTING AND ASSEMBLY MACHINERY SAMM50 PROTEIN FAMILY MEMBER"/>
    <property type="match status" value="1"/>
</dbReference>
<evidence type="ECO:0000256" key="1">
    <source>
        <dbReference type="ARBA" id="ARBA00004370"/>
    </source>
</evidence>
<dbReference type="Gene3D" id="3.10.20.310">
    <property type="entry name" value="membrane protein fhac"/>
    <property type="match status" value="5"/>
</dbReference>
<evidence type="ECO:0000313" key="10">
    <source>
        <dbReference type="EMBL" id="NOT33960.1"/>
    </source>
</evidence>
<dbReference type="EMBL" id="JABFRW010000082">
    <property type="protein sequence ID" value="NOT33960.1"/>
    <property type="molecule type" value="Genomic_DNA"/>
</dbReference>
<dbReference type="Pfam" id="PF01103">
    <property type="entry name" value="Omp85"/>
    <property type="match status" value="1"/>
</dbReference>
<dbReference type="Pfam" id="PF07244">
    <property type="entry name" value="POTRA"/>
    <property type="match status" value="5"/>
</dbReference>
<dbReference type="InterPro" id="IPR039910">
    <property type="entry name" value="D15-like"/>
</dbReference>
<protein>
    <recommendedName>
        <fullName evidence="8">Outer membrane protein assembly factor BamA</fullName>
    </recommendedName>
</protein>
<evidence type="ECO:0000259" key="9">
    <source>
        <dbReference type="PROSITE" id="PS51779"/>
    </source>
</evidence>
<proteinExistence type="predicted"/>
<reference evidence="10 11" key="1">
    <citation type="submission" date="2020-04" db="EMBL/GenBank/DDBJ databases">
        <title>Metagenomic profiling of ammonia- and methane-oxidizing microorganisms in a Dutch drinking water treatment plant.</title>
        <authorList>
            <person name="Poghosyan L."/>
            <person name="Leucker S."/>
        </authorList>
    </citation>
    <scope>NUCLEOTIDE SEQUENCE [LARGE SCALE GENOMIC DNA]</scope>
    <source>
        <strain evidence="10">S-RSF-IL-03</strain>
    </source>
</reference>
<evidence type="ECO:0000256" key="7">
    <source>
        <dbReference type="ARBA" id="ARBA00023237"/>
    </source>
</evidence>
<dbReference type="GO" id="GO:0071709">
    <property type="term" value="P:membrane assembly"/>
    <property type="evidence" value="ECO:0007669"/>
    <property type="project" value="InterPro"/>
</dbReference>
<dbReference type="PROSITE" id="PS51779">
    <property type="entry name" value="POTRA"/>
    <property type="match status" value="2"/>
</dbReference>
<evidence type="ECO:0000256" key="5">
    <source>
        <dbReference type="ARBA" id="ARBA00022737"/>
    </source>
</evidence>
<feature type="domain" description="POTRA" evidence="9">
    <location>
        <begin position="313"/>
        <end position="385"/>
    </location>
</feature>
<evidence type="ECO:0000256" key="2">
    <source>
        <dbReference type="ARBA" id="ARBA00022452"/>
    </source>
</evidence>
<dbReference type="AlphaFoldDB" id="A0A849SRD5"/>
<comment type="subcellular location">
    <subcellularLocation>
        <location evidence="1">Membrane</location>
    </subcellularLocation>
</comment>
<keyword evidence="2" id="KW-1134">Transmembrane beta strand</keyword>